<keyword evidence="5" id="KW-1185">Reference proteome</keyword>
<evidence type="ECO:0000313" key="5">
    <source>
        <dbReference type="Proteomes" id="UP000235114"/>
    </source>
</evidence>
<feature type="transmembrane region" description="Helical" evidence="1">
    <location>
        <begin position="346"/>
        <end position="363"/>
    </location>
</feature>
<dbReference type="EMBL" id="PGVD01000100">
    <property type="protein sequence ID" value="PLR88526.1"/>
    <property type="molecule type" value="Genomic_DNA"/>
</dbReference>
<feature type="transmembrane region" description="Helical" evidence="1">
    <location>
        <begin position="314"/>
        <end position="334"/>
    </location>
</feature>
<organism evidence="2 4">
    <name type="scientific">Bacillus canaveralius</name>
    <dbReference type="NCBI Taxonomy" id="1403243"/>
    <lineage>
        <taxon>Bacteria</taxon>
        <taxon>Bacillati</taxon>
        <taxon>Bacillota</taxon>
        <taxon>Bacilli</taxon>
        <taxon>Bacillales</taxon>
        <taxon>Bacillaceae</taxon>
        <taxon>Bacillus</taxon>
    </lineage>
</organism>
<keyword evidence="1" id="KW-0812">Transmembrane</keyword>
<reference evidence="3 5" key="2">
    <citation type="submission" date="2017-12" db="EMBL/GenBank/DDBJ databases">
        <title>Comparative Functional Genomics of Dry Heat Resistant strains isolated from the Viking Spacecraft.</title>
        <authorList>
            <person name="Seuylemezian A."/>
            <person name="Cooper K."/>
            <person name="Vaishampayan P."/>
        </authorList>
    </citation>
    <scope>NUCLEOTIDE SEQUENCE [LARGE SCALE GENOMIC DNA]</scope>
    <source>
        <strain evidence="3 5">ATCC 29669</strain>
    </source>
</reference>
<dbReference type="Proteomes" id="UP000235114">
    <property type="component" value="Unassembled WGS sequence"/>
</dbReference>
<dbReference type="OrthoDB" id="2058228at2"/>
<accession>A0A2N5GI54</accession>
<protein>
    <recommendedName>
        <fullName evidence="6">Glucosyl transferase GtrII</fullName>
    </recommendedName>
</protein>
<feature type="transmembrane region" description="Helical" evidence="1">
    <location>
        <begin position="286"/>
        <end position="307"/>
    </location>
</feature>
<feature type="transmembrane region" description="Helical" evidence="1">
    <location>
        <begin position="83"/>
        <end position="103"/>
    </location>
</feature>
<dbReference type="Proteomes" id="UP000234951">
    <property type="component" value="Unassembled WGS sequence"/>
</dbReference>
<reference evidence="2 4" key="1">
    <citation type="submission" date="2017-11" db="EMBL/GenBank/DDBJ databases">
        <title>Comparitive Functional Genomics of Dry Heat Resistant strains isolated from the Viking Spacecraft.</title>
        <authorList>
            <person name="Seuylemezian A."/>
            <person name="Cooper K."/>
            <person name="Vaishampayan P."/>
        </authorList>
    </citation>
    <scope>NUCLEOTIDE SEQUENCE [LARGE SCALE GENOMIC DNA]</scope>
    <source>
        <strain evidence="2 4">M4.6</strain>
    </source>
</reference>
<feature type="transmembrane region" description="Helical" evidence="1">
    <location>
        <begin position="216"/>
        <end position="234"/>
    </location>
</feature>
<evidence type="ECO:0000313" key="2">
    <source>
        <dbReference type="EMBL" id="PLR80622.1"/>
    </source>
</evidence>
<feature type="transmembrane region" description="Helical" evidence="1">
    <location>
        <begin position="137"/>
        <end position="158"/>
    </location>
</feature>
<dbReference type="EMBL" id="PGVA01000047">
    <property type="protein sequence ID" value="PLR80622.1"/>
    <property type="molecule type" value="Genomic_DNA"/>
</dbReference>
<dbReference type="AlphaFoldDB" id="A0A2N5GI54"/>
<evidence type="ECO:0000256" key="1">
    <source>
        <dbReference type="SAM" id="Phobius"/>
    </source>
</evidence>
<gene>
    <name evidence="2" type="ORF">CU635_17610</name>
    <name evidence="3" type="ORF">CVD25_22485</name>
</gene>
<feature type="transmembrane region" description="Helical" evidence="1">
    <location>
        <begin position="187"/>
        <end position="204"/>
    </location>
</feature>
<keyword evidence="1" id="KW-0472">Membrane</keyword>
<keyword evidence="1" id="KW-1133">Transmembrane helix</keyword>
<proteinExistence type="predicted"/>
<dbReference type="Pfam" id="PF14264">
    <property type="entry name" value="Glucos_trans_II"/>
    <property type="match status" value="1"/>
</dbReference>
<evidence type="ECO:0008006" key="6">
    <source>
        <dbReference type="Google" id="ProtNLM"/>
    </source>
</evidence>
<sequence>MGHFLSEEKKSFLAFVRESKLLLLVTLFFVFLSYGIKIVNYDFSIDTEFILNNYAGQLSAWQSIDRIGLVFTKKLFFNGFNPFVANLLTYFTLVVVCFILCYLVQRILNNHAKKISLVVIPILFSTHPIFAEQFNFVLQGFEVVFAVLLLVIALLCSFYYVETNYKSFALLSILLSAWGFLTYQSLLLLYVAGTIGTILLMIYGHEKENQVKRLKVYFLIVFKYIFIFLTSYVFSRVLVFVTAKLTGIASTSYLSRQILWGKLPLQEVLDNIEEQISLVVFAKNLFYNYSFLISFSIIAIFLVWKIINKSKTVYLEVVGFIFLFLSPFLLTMFIGQAEAIRAQMPALQFVIAFNFYYICLHLGNKWIKNALIAFCFMIAFNQSNITAKLLFSEHVKFQEDVNLANRINYQLDSLGVGNRSDYSLVILGKHEPESILNIQGELLGHSFFAWDVGTKAGTTMRAIGFMRTLGYRFKDPTEEQVDYARSIANEMELWPNKGSIRIFKDVIIVRLSADYN</sequence>
<name>A0A2N5GI54_9BACI</name>
<dbReference type="InterPro" id="IPR025686">
    <property type="entry name" value="Glucos_trans_II"/>
</dbReference>
<comment type="caution">
    <text evidence="2">The sequence shown here is derived from an EMBL/GenBank/DDBJ whole genome shotgun (WGS) entry which is preliminary data.</text>
</comment>
<dbReference type="RefSeq" id="WP_101578692.1">
    <property type="nucleotide sequence ID" value="NZ_PGVA01000047.1"/>
</dbReference>
<evidence type="ECO:0000313" key="4">
    <source>
        <dbReference type="Proteomes" id="UP000234951"/>
    </source>
</evidence>
<feature type="transmembrane region" description="Helical" evidence="1">
    <location>
        <begin position="21"/>
        <end position="39"/>
    </location>
</feature>
<evidence type="ECO:0000313" key="3">
    <source>
        <dbReference type="EMBL" id="PLR88526.1"/>
    </source>
</evidence>